<feature type="coiled-coil region" evidence="1">
    <location>
        <begin position="79"/>
        <end position="106"/>
    </location>
</feature>
<evidence type="ECO:0000256" key="1">
    <source>
        <dbReference type="SAM" id="Coils"/>
    </source>
</evidence>
<evidence type="ECO:0000313" key="3">
    <source>
        <dbReference type="EMBL" id="RPA95929.1"/>
    </source>
</evidence>
<gene>
    <name evidence="3" type="ORF">L873DRAFT_1792021</name>
</gene>
<name>A0A3N4JCD4_9PEZI</name>
<feature type="compositionally biased region" description="Polar residues" evidence="2">
    <location>
        <begin position="1"/>
        <end position="10"/>
    </location>
</feature>
<organism evidence="3 4">
    <name type="scientific">Choiromyces venosus 120613-1</name>
    <dbReference type="NCBI Taxonomy" id="1336337"/>
    <lineage>
        <taxon>Eukaryota</taxon>
        <taxon>Fungi</taxon>
        <taxon>Dikarya</taxon>
        <taxon>Ascomycota</taxon>
        <taxon>Pezizomycotina</taxon>
        <taxon>Pezizomycetes</taxon>
        <taxon>Pezizales</taxon>
        <taxon>Tuberaceae</taxon>
        <taxon>Choiromyces</taxon>
    </lineage>
</organism>
<dbReference type="AlphaFoldDB" id="A0A3N4JCD4"/>
<evidence type="ECO:0000313" key="4">
    <source>
        <dbReference type="Proteomes" id="UP000276215"/>
    </source>
</evidence>
<evidence type="ECO:0000256" key="2">
    <source>
        <dbReference type="SAM" id="MobiDB-lite"/>
    </source>
</evidence>
<feature type="region of interest" description="Disordered" evidence="2">
    <location>
        <begin position="1"/>
        <end position="43"/>
    </location>
</feature>
<dbReference type="Proteomes" id="UP000276215">
    <property type="component" value="Unassembled WGS sequence"/>
</dbReference>
<proteinExistence type="predicted"/>
<reference evidence="3 4" key="1">
    <citation type="journal article" date="2018" name="Nat. Ecol. Evol.">
        <title>Pezizomycetes genomes reveal the molecular basis of ectomycorrhizal truffle lifestyle.</title>
        <authorList>
            <person name="Murat C."/>
            <person name="Payen T."/>
            <person name="Noel B."/>
            <person name="Kuo A."/>
            <person name="Morin E."/>
            <person name="Chen J."/>
            <person name="Kohler A."/>
            <person name="Krizsan K."/>
            <person name="Balestrini R."/>
            <person name="Da Silva C."/>
            <person name="Montanini B."/>
            <person name="Hainaut M."/>
            <person name="Levati E."/>
            <person name="Barry K.W."/>
            <person name="Belfiori B."/>
            <person name="Cichocki N."/>
            <person name="Clum A."/>
            <person name="Dockter R.B."/>
            <person name="Fauchery L."/>
            <person name="Guy J."/>
            <person name="Iotti M."/>
            <person name="Le Tacon F."/>
            <person name="Lindquist E.A."/>
            <person name="Lipzen A."/>
            <person name="Malagnac F."/>
            <person name="Mello A."/>
            <person name="Molinier V."/>
            <person name="Miyauchi S."/>
            <person name="Poulain J."/>
            <person name="Riccioni C."/>
            <person name="Rubini A."/>
            <person name="Sitrit Y."/>
            <person name="Splivallo R."/>
            <person name="Traeger S."/>
            <person name="Wang M."/>
            <person name="Zifcakova L."/>
            <person name="Wipf D."/>
            <person name="Zambonelli A."/>
            <person name="Paolocci F."/>
            <person name="Nowrousian M."/>
            <person name="Ottonello S."/>
            <person name="Baldrian P."/>
            <person name="Spatafora J.W."/>
            <person name="Henrissat B."/>
            <person name="Nagy L.G."/>
            <person name="Aury J.M."/>
            <person name="Wincker P."/>
            <person name="Grigoriev I.V."/>
            <person name="Bonfante P."/>
            <person name="Martin F.M."/>
        </authorList>
    </citation>
    <scope>NUCLEOTIDE SEQUENCE [LARGE SCALE GENOMIC DNA]</scope>
    <source>
        <strain evidence="3 4">120613-1</strain>
    </source>
</reference>
<dbReference type="EMBL" id="ML120420">
    <property type="protein sequence ID" value="RPA95929.1"/>
    <property type="molecule type" value="Genomic_DNA"/>
</dbReference>
<feature type="compositionally biased region" description="Polar residues" evidence="2">
    <location>
        <begin position="30"/>
        <end position="39"/>
    </location>
</feature>
<keyword evidence="4" id="KW-1185">Reference proteome</keyword>
<feature type="region of interest" description="Disordered" evidence="2">
    <location>
        <begin position="156"/>
        <end position="186"/>
    </location>
</feature>
<keyword evidence="1" id="KW-0175">Coiled coil</keyword>
<accession>A0A3N4JCD4</accession>
<protein>
    <submittedName>
        <fullName evidence="3">Uncharacterized protein</fullName>
    </submittedName>
</protein>
<feature type="compositionally biased region" description="Low complexity" evidence="2">
    <location>
        <begin position="160"/>
        <end position="183"/>
    </location>
</feature>
<dbReference type="OrthoDB" id="3737666at2759"/>
<sequence>MDSQASSTSSHKGKGKKKPCAPPEPQTPPQGTSDTSSSLPAIPASVEASAPSASYFYKLFLKNALELGLPAIPPKEEILRDYRKSIDGLREEIDALSSELDQLRVSPQPPTTTESPSDTHIVLESTSAPTQQPATSAPIPTSVGAPSWATVVKRGKKKATTATQKPAPAAKLASPANAPAPKKGVTMRERRLVIKRNCSPLTPTAMELLDTINSALSSTYIQTVSLTGGNVTLTTMETAPHL</sequence>